<organism evidence="1 2">
    <name type="scientific">Lupinus luteus</name>
    <name type="common">European yellow lupine</name>
    <dbReference type="NCBI Taxonomy" id="3873"/>
    <lineage>
        <taxon>Eukaryota</taxon>
        <taxon>Viridiplantae</taxon>
        <taxon>Streptophyta</taxon>
        <taxon>Embryophyta</taxon>
        <taxon>Tracheophyta</taxon>
        <taxon>Spermatophyta</taxon>
        <taxon>Magnoliopsida</taxon>
        <taxon>eudicotyledons</taxon>
        <taxon>Gunneridae</taxon>
        <taxon>Pentapetalae</taxon>
        <taxon>rosids</taxon>
        <taxon>fabids</taxon>
        <taxon>Fabales</taxon>
        <taxon>Fabaceae</taxon>
        <taxon>Papilionoideae</taxon>
        <taxon>50 kb inversion clade</taxon>
        <taxon>genistoids sensu lato</taxon>
        <taxon>core genistoids</taxon>
        <taxon>Genisteae</taxon>
        <taxon>Lupinus</taxon>
    </lineage>
</organism>
<dbReference type="EMBL" id="CAXHTB010000010">
    <property type="protein sequence ID" value="CAL0313554.1"/>
    <property type="molecule type" value="Genomic_DNA"/>
</dbReference>
<proteinExistence type="predicted"/>
<evidence type="ECO:0000313" key="1">
    <source>
        <dbReference type="EMBL" id="CAL0313554.1"/>
    </source>
</evidence>
<accession>A0AAV1WVV6</accession>
<comment type="caution">
    <text evidence="1">The sequence shown here is derived from an EMBL/GenBank/DDBJ whole genome shotgun (WGS) entry which is preliminary data.</text>
</comment>
<protein>
    <submittedName>
        <fullName evidence="1">Uncharacterized protein</fullName>
    </submittedName>
</protein>
<name>A0AAV1WVV6_LUPLU</name>
<dbReference type="Proteomes" id="UP001497480">
    <property type="component" value="Unassembled WGS sequence"/>
</dbReference>
<gene>
    <name evidence="1" type="ORF">LLUT_LOCUS14614</name>
</gene>
<keyword evidence="2" id="KW-1185">Reference proteome</keyword>
<dbReference type="AlphaFoldDB" id="A0AAV1WVV6"/>
<sequence length="104" mass="11422">MACYPDDKFDRMWQPFKDQNPVVGSHPNIISSEFWINDHTFFISLNATAKGVTVYSAQWPLSGQPKLTLAPASGEPVGSVINAGEVFQILHFAGRTGTRDGNLI</sequence>
<evidence type="ECO:0000313" key="2">
    <source>
        <dbReference type="Proteomes" id="UP001497480"/>
    </source>
</evidence>
<reference evidence="1 2" key="1">
    <citation type="submission" date="2024-03" db="EMBL/GenBank/DDBJ databases">
        <authorList>
            <person name="Martinez-Hernandez J."/>
        </authorList>
    </citation>
    <scope>NUCLEOTIDE SEQUENCE [LARGE SCALE GENOMIC DNA]</scope>
</reference>